<dbReference type="EMBL" id="CP000806">
    <property type="protein sequence ID" value="ACB51740.1"/>
    <property type="molecule type" value="Genomic_DNA"/>
</dbReference>
<reference evidence="10 11" key="1">
    <citation type="journal article" date="2008" name="Proc. Natl. Acad. Sci. U.S.A.">
        <title>The genome of Cyanothece 51142, a unicellular diazotrophic cyanobacterium important in the marine nitrogen cycle.</title>
        <authorList>
            <person name="Welsh E.A."/>
            <person name="Liberton M."/>
            <person name="Stoeckel J."/>
            <person name="Loh T."/>
            <person name="Elvitigala T."/>
            <person name="Wang C."/>
            <person name="Wollam A."/>
            <person name="Fulton R.S."/>
            <person name="Clifton S.W."/>
            <person name="Jacobs J.M."/>
            <person name="Aurora R."/>
            <person name="Ghosh B.K."/>
            <person name="Sherman L.A."/>
            <person name="Smith R.D."/>
            <person name="Wilson R.K."/>
            <person name="Pakrasi H.B."/>
        </authorList>
    </citation>
    <scope>NUCLEOTIDE SEQUENCE [LARGE SCALE GENOMIC DNA]</scope>
    <source>
        <strain evidence="11">ATCC 51142 / BH68</strain>
    </source>
</reference>
<dbReference type="OrthoDB" id="9761633at2"/>
<dbReference type="STRING" id="43989.cce_2391"/>
<evidence type="ECO:0000256" key="3">
    <source>
        <dbReference type="ARBA" id="ARBA00022679"/>
    </source>
</evidence>
<comment type="function">
    <text evidence="5">Involved in salt tolerance by producing GG-phosphate from ADP-glucose and glycerol-3-phosphate (G3P), an intermediate in the synthesis of the osmolyte glucosylglycerol (GG).</text>
</comment>
<dbReference type="CAZy" id="GT20">
    <property type="family name" value="Glycosyltransferase Family 20"/>
</dbReference>
<evidence type="ECO:0000256" key="2">
    <source>
        <dbReference type="ARBA" id="ARBA00022676"/>
    </source>
</evidence>
<sequence length="503" mass="57788">MKSSLVILYHREPYDEVVENGQVRYLPKKSPNGIVPTLKSFFADDNNQGTWIAWKQVSPEQKNQFNKNVVVEDDGNYRVSRIPLTAEQVRDFYHVTSKEAFWPILHSFPYHFTSESSNWDNFVKINRLFAEAACEEAADDALIWVHDYNLWLAPQFIREKKPDARIAFFHHTPFPSVDIFNILPWREAIVDSLLCCDVVGFHIPRYSENFVNVARSLRPIDIVEKTKVTGHITPVGIALAEPEATTKLKYKNQIVKVDAFPVGTSPQNILDVLRTPEAEAKVAEIKETLQGRKLIIAAGRVDYVKGNKEKLEAFERLLERRPELHGKVNFIMTCVQAATGMQVYQEAQREIEYLVGKINGRFAKFDWIPIRLSTQPIPLLDLFCYYRAADICWTTPLRDGLNLVAKEYIVAHEGKDGVLVLSEFVGAATELPQAILTNPYSIKLMDEAIDQALDMSPEEQQEKMAKMYETVTKYDVKYWSDRLLNYFAKMTREFVDDKEPALN</sequence>
<keyword evidence="2" id="KW-0328">Glycosyltransferase</keyword>
<evidence type="ECO:0000256" key="5">
    <source>
        <dbReference type="ARBA" id="ARBA00055920"/>
    </source>
</evidence>
<accession>B1WQM9</accession>
<comment type="pathway">
    <text evidence="6">Glycan metabolism; glucosylglycerol biosynthesis.</text>
</comment>
<dbReference type="GO" id="GO:0003825">
    <property type="term" value="F:alpha,alpha-trehalose-phosphate synthase (UDP-forming) activity"/>
    <property type="evidence" value="ECO:0007669"/>
    <property type="project" value="TreeGrafter"/>
</dbReference>
<protein>
    <recommendedName>
        <fullName evidence="8">Glucosylglycerol-phosphate synthase</fullName>
        <ecNumber evidence="7">2.4.1.213</ecNumber>
    </recommendedName>
    <alternativeName>
        <fullName evidence="9">Glucosyl-glycerol-phosphate synthase</fullName>
    </alternativeName>
</protein>
<dbReference type="EC" id="2.4.1.213" evidence="7"/>
<dbReference type="RefSeq" id="WP_009544914.1">
    <property type="nucleotide sequence ID" value="NC_010546.1"/>
</dbReference>
<dbReference type="Proteomes" id="UP000001203">
    <property type="component" value="Chromosome circular"/>
</dbReference>
<dbReference type="FunFam" id="3.40.50.2000:FF:000010">
    <property type="entry name" value="Alpha,alpha-trehalose-phosphate synthase"/>
    <property type="match status" value="1"/>
</dbReference>
<dbReference type="KEGG" id="cyt:cce_2391"/>
<proteinExistence type="inferred from homology"/>
<keyword evidence="3" id="KW-0808">Transferase</keyword>
<dbReference type="SUPFAM" id="SSF53756">
    <property type="entry name" value="UDP-Glycosyltransferase/glycogen phosphorylase"/>
    <property type="match status" value="1"/>
</dbReference>
<evidence type="ECO:0000256" key="1">
    <source>
        <dbReference type="ARBA" id="ARBA00008799"/>
    </source>
</evidence>
<comment type="similarity">
    <text evidence="1">Belongs to the glycosyltransferase 20 family.</text>
</comment>
<evidence type="ECO:0000313" key="10">
    <source>
        <dbReference type="EMBL" id="ACB51740.1"/>
    </source>
</evidence>
<dbReference type="CDD" id="cd03788">
    <property type="entry name" value="GT20_TPS"/>
    <property type="match status" value="1"/>
</dbReference>
<gene>
    <name evidence="10" type="ordered locus">cce_2391</name>
</gene>
<dbReference type="Pfam" id="PF00982">
    <property type="entry name" value="Glyco_transf_20"/>
    <property type="match status" value="1"/>
</dbReference>
<dbReference type="InterPro" id="IPR001830">
    <property type="entry name" value="Glyco_trans_20"/>
</dbReference>
<name>B1WQM9_CROS5</name>
<dbReference type="GO" id="GO:0033828">
    <property type="term" value="F:glucosylglycerol-phosphate synthase activity"/>
    <property type="evidence" value="ECO:0007669"/>
    <property type="project" value="UniProtKB-EC"/>
</dbReference>
<comment type="catalytic activity">
    <reaction evidence="4">
        <text>ADP-alpha-D-glucose + sn-glycerol 3-phosphate = 2-O-(alpha-D-glucopyranosyl)-sn-glycerol 3-phosphate + ADP + H(+)</text>
        <dbReference type="Rhea" id="RHEA:12881"/>
        <dbReference type="ChEBI" id="CHEBI:15378"/>
        <dbReference type="ChEBI" id="CHEBI:57498"/>
        <dbReference type="ChEBI" id="CHEBI:57597"/>
        <dbReference type="ChEBI" id="CHEBI:87089"/>
        <dbReference type="ChEBI" id="CHEBI:456216"/>
        <dbReference type="EC" id="2.4.1.213"/>
    </reaction>
</comment>
<evidence type="ECO:0000256" key="9">
    <source>
        <dbReference type="ARBA" id="ARBA00080497"/>
    </source>
</evidence>
<dbReference type="HOGENOM" id="CLU_002351_7_1_3"/>
<dbReference type="NCBIfam" id="TIGR02398">
    <property type="entry name" value="gluc_glyc_Psyn"/>
    <property type="match status" value="1"/>
</dbReference>
<dbReference type="InterPro" id="IPR012764">
    <property type="entry name" value="Gluc_glyc_Psyn"/>
</dbReference>
<dbReference type="GO" id="GO:0005992">
    <property type="term" value="P:trehalose biosynthetic process"/>
    <property type="evidence" value="ECO:0007669"/>
    <property type="project" value="InterPro"/>
</dbReference>
<keyword evidence="11" id="KW-1185">Reference proteome</keyword>
<dbReference type="PANTHER" id="PTHR10788:SF106">
    <property type="entry name" value="BCDNA.GH08860"/>
    <property type="match status" value="1"/>
</dbReference>
<evidence type="ECO:0000256" key="6">
    <source>
        <dbReference type="ARBA" id="ARBA00060702"/>
    </source>
</evidence>
<dbReference type="PANTHER" id="PTHR10788">
    <property type="entry name" value="TREHALOSE-6-PHOSPHATE SYNTHASE"/>
    <property type="match status" value="1"/>
</dbReference>
<dbReference type="AlphaFoldDB" id="B1WQM9"/>
<organism evidence="10 11">
    <name type="scientific">Crocosphaera subtropica (strain ATCC 51142 / BH68)</name>
    <name type="common">Cyanothece sp. (strain ATCC 51142)</name>
    <dbReference type="NCBI Taxonomy" id="43989"/>
    <lineage>
        <taxon>Bacteria</taxon>
        <taxon>Bacillati</taxon>
        <taxon>Cyanobacteriota</taxon>
        <taxon>Cyanophyceae</taxon>
        <taxon>Oscillatoriophycideae</taxon>
        <taxon>Chroococcales</taxon>
        <taxon>Aphanothecaceae</taxon>
        <taxon>Crocosphaera</taxon>
        <taxon>Crocosphaera subtropica</taxon>
    </lineage>
</organism>
<evidence type="ECO:0000313" key="11">
    <source>
        <dbReference type="Proteomes" id="UP000001203"/>
    </source>
</evidence>
<evidence type="ECO:0000256" key="8">
    <source>
        <dbReference type="ARBA" id="ARBA00069974"/>
    </source>
</evidence>
<evidence type="ECO:0000256" key="7">
    <source>
        <dbReference type="ARBA" id="ARBA00066821"/>
    </source>
</evidence>
<dbReference type="eggNOG" id="COG0380">
    <property type="taxonomic scope" value="Bacteria"/>
</dbReference>
<dbReference type="GO" id="GO:0051473">
    <property type="term" value="P:glucosylglycerol biosynthetic process"/>
    <property type="evidence" value="ECO:0007669"/>
    <property type="project" value="InterPro"/>
</dbReference>
<dbReference type="Gene3D" id="3.40.50.2000">
    <property type="entry name" value="Glycogen Phosphorylase B"/>
    <property type="match status" value="2"/>
</dbReference>
<evidence type="ECO:0000256" key="4">
    <source>
        <dbReference type="ARBA" id="ARBA00052754"/>
    </source>
</evidence>